<keyword evidence="1" id="KW-0547">Nucleotide-binding</keyword>
<reference evidence="3 4" key="1">
    <citation type="journal article" date="2014" name="Genome Announc.">
        <title>Complete Genome Sequence of the Model Rhizosphere Strain Azospirillum brasilense Az39, Successfully Applied in Agriculture.</title>
        <authorList>
            <person name="Rivera D."/>
            <person name="Revale S."/>
            <person name="Molina R."/>
            <person name="Gualpa J."/>
            <person name="Puente M."/>
            <person name="Maroniche G."/>
            <person name="Paris G."/>
            <person name="Baker D."/>
            <person name="Clavijo B."/>
            <person name="McLay K."/>
            <person name="Spaepen S."/>
            <person name="Perticari A."/>
            <person name="Vazquez M."/>
            <person name="Wisniewski-Dye F."/>
            <person name="Watkins C."/>
            <person name="Martinez-Abarca F."/>
            <person name="Vanderleyden J."/>
            <person name="Cassan F."/>
        </authorList>
    </citation>
    <scope>NUCLEOTIDE SEQUENCE [LARGE SCALE GENOMIC DNA]</scope>
    <source>
        <strain evidence="3 4">Az39</strain>
        <plasmid evidence="3">AbAZ39_p2</plasmid>
    </source>
</reference>
<name>A0A060DR07_9PROT</name>
<organism evidence="3 4">
    <name type="scientific">Azospirillum argentinense</name>
    <dbReference type="NCBI Taxonomy" id="2970906"/>
    <lineage>
        <taxon>Bacteria</taxon>
        <taxon>Pseudomonadati</taxon>
        <taxon>Pseudomonadota</taxon>
        <taxon>Alphaproteobacteria</taxon>
        <taxon>Rhodospirillales</taxon>
        <taxon>Azospirillaceae</taxon>
        <taxon>Azospirillum</taxon>
    </lineage>
</organism>
<evidence type="ECO:0008006" key="5">
    <source>
        <dbReference type="Google" id="ProtNLM"/>
    </source>
</evidence>
<dbReference type="Pfam" id="PF09585">
    <property type="entry name" value="Lin0512_fam"/>
    <property type="match status" value="1"/>
</dbReference>
<evidence type="ECO:0000313" key="3">
    <source>
        <dbReference type="EMBL" id="AIB15140.1"/>
    </source>
</evidence>
<protein>
    <recommendedName>
        <fullName evidence="5">Lin0512 family protein</fullName>
    </recommendedName>
</protein>
<sequence>MMKQVMFVELGMGADLHGQDVTKAAVRAVRNAIERNSMPGMRALVDGDTSRMQVRVHLAVPADADRLDLEAVRAVFPYGQVSFNVVSGGMLAPSGIFLADKNDRNEMIYIVNAAVEVGV</sequence>
<evidence type="ECO:0000256" key="2">
    <source>
        <dbReference type="ARBA" id="ARBA00023134"/>
    </source>
</evidence>
<keyword evidence="2" id="KW-0342">GTP-binding</keyword>
<proteinExistence type="predicted"/>
<dbReference type="EMBL" id="CP007795">
    <property type="protein sequence ID" value="AIB15140.1"/>
    <property type="molecule type" value="Genomic_DNA"/>
</dbReference>
<dbReference type="GO" id="GO:0005525">
    <property type="term" value="F:GTP binding"/>
    <property type="evidence" value="ECO:0007669"/>
    <property type="project" value="UniProtKB-KW"/>
</dbReference>
<dbReference type="NCBIfam" id="TIGR02058">
    <property type="entry name" value="lin0512_fam"/>
    <property type="match status" value="1"/>
</dbReference>
<accession>A0A060DR07</accession>
<geneLocation type="plasmid" evidence="3 4">
    <name>AbAZ39_p2</name>
</geneLocation>
<dbReference type="AlphaFoldDB" id="A0A060DR07"/>
<dbReference type="Proteomes" id="UP000027186">
    <property type="component" value="Plasmid AbAZ39_p2"/>
</dbReference>
<gene>
    <name evidence="3" type="ORF">ABAZ39_24925</name>
</gene>
<dbReference type="InterPro" id="IPR037103">
    <property type="entry name" value="Tubulin/FtsZ-like_C"/>
</dbReference>
<evidence type="ECO:0000313" key="4">
    <source>
        <dbReference type="Proteomes" id="UP000027186"/>
    </source>
</evidence>
<dbReference type="PANTHER" id="PTHR34784:SF1">
    <property type="entry name" value="50S RIBOSOMAL PROTEIN L34"/>
    <property type="match status" value="1"/>
</dbReference>
<dbReference type="PANTHER" id="PTHR34784">
    <property type="entry name" value="50S RIBOSOMAL PROTEIN L34"/>
    <property type="match status" value="1"/>
</dbReference>
<dbReference type="InterPro" id="IPR011719">
    <property type="entry name" value="CHP02058"/>
</dbReference>
<dbReference type="KEGG" id="abq:ABAZ39_24925"/>
<dbReference type="Gene3D" id="3.30.1330.20">
    <property type="entry name" value="Tubulin/FtsZ, C-terminal domain"/>
    <property type="match status" value="1"/>
</dbReference>
<keyword evidence="3" id="KW-0614">Plasmid</keyword>
<evidence type="ECO:0000256" key="1">
    <source>
        <dbReference type="ARBA" id="ARBA00022741"/>
    </source>
</evidence>